<dbReference type="PANTHER" id="PTHR34582:SF5">
    <property type="entry name" value="UPF0702 TRANSMEMBRANE PROTEIN YETF"/>
    <property type="match status" value="1"/>
</dbReference>
<dbReference type="STRING" id="334253.SAMN04487943_10455"/>
<feature type="transmembrane region" description="Helical" evidence="7">
    <location>
        <begin position="39"/>
        <end position="55"/>
    </location>
</feature>
<keyword evidence="3" id="KW-1003">Cell membrane</keyword>
<dbReference type="Gene3D" id="3.30.240.20">
    <property type="entry name" value="bsu07140 like domains"/>
    <property type="match status" value="2"/>
</dbReference>
<evidence type="ECO:0000313" key="9">
    <source>
        <dbReference type="EMBL" id="SFL80219.1"/>
    </source>
</evidence>
<comment type="subcellular location">
    <subcellularLocation>
        <location evidence="1">Cell membrane</location>
        <topology evidence="1">Multi-pass membrane protein</topology>
    </subcellularLocation>
</comment>
<gene>
    <name evidence="9" type="ORF">SAMN04487943_10455</name>
</gene>
<proteinExistence type="inferred from homology"/>
<dbReference type="InterPro" id="IPR007353">
    <property type="entry name" value="DUF421"/>
</dbReference>
<feature type="transmembrane region" description="Helical" evidence="7">
    <location>
        <begin position="61"/>
        <end position="80"/>
    </location>
</feature>
<dbReference type="EMBL" id="FOTR01000004">
    <property type="protein sequence ID" value="SFL80219.1"/>
    <property type="molecule type" value="Genomic_DNA"/>
</dbReference>
<comment type="similarity">
    <text evidence="2">Belongs to the UPF0702 family.</text>
</comment>
<evidence type="ECO:0000256" key="3">
    <source>
        <dbReference type="ARBA" id="ARBA00022475"/>
    </source>
</evidence>
<dbReference type="AlphaFoldDB" id="A0A1I4KNT6"/>
<keyword evidence="4 7" id="KW-0812">Transmembrane</keyword>
<protein>
    <submittedName>
        <fullName evidence="9">Uncharacterized membrane protein YcaP, DUF421 family</fullName>
    </submittedName>
</protein>
<feature type="domain" description="YetF C-terminal" evidence="8">
    <location>
        <begin position="81"/>
        <end position="212"/>
    </location>
</feature>
<reference evidence="10" key="1">
    <citation type="submission" date="2016-10" db="EMBL/GenBank/DDBJ databases">
        <authorList>
            <person name="Varghese N."/>
            <person name="Submissions S."/>
        </authorList>
    </citation>
    <scope>NUCLEOTIDE SEQUENCE [LARGE SCALE GENOMIC DNA]</scope>
    <source>
        <strain evidence="10">CGMCC 1.4250</strain>
    </source>
</reference>
<dbReference type="Proteomes" id="UP000198565">
    <property type="component" value="Unassembled WGS sequence"/>
</dbReference>
<evidence type="ECO:0000256" key="2">
    <source>
        <dbReference type="ARBA" id="ARBA00006448"/>
    </source>
</evidence>
<evidence type="ECO:0000256" key="1">
    <source>
        <dbReference type="ARBA" id="ARBA00004651"/>
    </source>
</evidence>
<name>A0A1I4KNT6_9BACI</name>
<evidence type="ECO:0000256" key="6">
    <source>
        <dbReference type="ARBA" id="ARBA00023136"/>
    </source>
</evidence>
<evidence type="ECO:0000256" key="5">
    <source>
        <dbReference type="ARBA" id="ARBA00022989"/>
    </source>
</evidence>
<evidence type="ECO:0000256" key="7">
    <source>
        <dbReference type="SAM" id="Phobius"/>
    </source>
</evidence>
<accession>A0A1I4KNT6</accession>
<dbReference type="PANTHER" id="PTHR34582">
    <property type="entry name" value="UPF0702 TRANSMEMBRANE PROTEIN YCAP"/>
    <property type="match status" value="1"/>
</dbReference>
<evidence type="ECO:0000256" key="4">
    <source>
        <dbReference type="ARBA" id="ARBA00022692"/>
    </source>
</evidence>
<organism evidence="9 10">
    <name type="scientific">Gracilibacillus orientalis</name>
    <dbReference type="NCBI Taxonomy" id="334253"/>
    <lineage>
        <taxon>Bacteria</taxon>
        <taxon>Bacillati</taxon>
        <taxon>Bacillota</taxon>
        <taxon>Bacilli</taxon>
        <taxon>Bacillales</taxon>
        <taxon>Bacillaceae</taxon>
        <taxon>Gracilibacillus</taxon>
    </lineage>
</organism>
<dbReference type="InterPro" id="IPR023090">
    <property type="entry name" value="UPF0702_alpha/beta_dom_sf"/>
</dbReference>
<dbReference type="Pfam" id="PF04239">
    <property type="entry name" value="DUF421"/>
    <property type="match status" value="1"/>
</dbReference>
<feature type="transmembrane region" description="Helical" evidence="7">
    <location>
        <begin position="6"/>
        <end position="27"/>
    </location>
</feature>
<sequence length="229" mass="25957">MSSIVFLFIGHIIIIFIIYVVAIRILGKIALAQLTPHDFGAILFLAYILFGSLEIEGLTQGVVGVITIIILYLIISKLSLWNKLDKLLIGESTYLVKNGKINIDSLRKSHFTLLELLSAIRNAGYFDISEVDYAILEPNGKISILPKPDKAFLTPSHLGLSTDDKGLPMIIIMEGQIHYNNLTFINKDEHWLKKELTSQGYDRIEKVLFATVRDKDYYVKVYTEQCDTY</sequence>
<evidence type="ECO:0000259" key="8">
    <source>
        <dbReference type="Pfam" id="PF04239"/>
    </source>
</evidence>
<keyword evidence="5 7" id="KW-1133">Transmembrane helix</keyword>
<dbReference type="GO" id="GO:0005886">
    <property type="term" value="C:plasma membrane"/>
    <property type="evidence" value="ECO:0007669"/>
    <property type="project" value="UniProtKB-SubCell"/>
</dbReference>
<keyword evidence="10" id="KW-1185">Reference proteome</keyword>
<evidence type="ECO:0000313" key="10">
    <source>
        <dbReference type="Proteomes" id="UP000198565"/>
    </source>
</evidence>
<keyword evidence="6 7" id="KW-0472">Membrane</keyword>